<sequence>MPEWYQLVQENQRMNDESTGIFRPEELQSPHDLTLMEPITSDYLEPCTTAGFDNSFQSSYMTDQVRRRNRARQNTHAAKFVGCSEGGVRYAMKKTAGQKRILMGRWIVEEYNLAGTAGDKCSIVPNQNDISERTHYSILERDYLSDDIADTQTGSIALISNLDWSQHLQLNHDEGLSVQTSDWGIALHDMGLEVSSELRIVATSPSDHLEPNNPNAQDFSLQSLDTRCSIDKGERNVVPLARKSTYNAKGGILKRLNGDKFLDTDGNLVNALVMQTFMDIAAFIGCTPAAISFAMKKKGVKKGIIRNHWRVEAFDSTGKV</sequence>
<name>A0A8K0JET2_9TREE</name>
<evidence type="ECO:0000313" key="1">
    <source>
        <dbReference type="EMBL" id="KAG7527952.1"/>
    </source>
</evidence>
<dbReference type="Proteomes" id="UP000812966">
    <property type="component" value="Unassembled WGS sequence"/>
</dbReference>
<comment type="caution">
    <text evidence="1">The sequence shown here is derived from an EMBL/GenBank/DDBJ whole genome shotgun (WGS) entry which is preliminary data.</text>
</comment>
<organism evidence="1 2">
    <name type="scientific">Filobasidium floriforme</name>
    <dbReference type="NCBI Taxonomy" id="5210"/>
    <lineage>
        <taxon>Eukaryota</taxon>
        <taxon>Fungi</taxon>
        <taxon>Dikarya</taxon>
        <taxon>Basidiomycota</taxon>
        <taxon>Agaricomycotina</taxon>
        <taxon>Tremellomycetes</taxon>
        <taxon>Filobasidiales</taxon>
        <taxon>Filobasidiaceae</taxon>
        <taxon>Filobasidium</taxon>
    </lineage>
</organism>
<evidence type="ECO:0000313" key="2">
    <source>
        <dbReference type="Proteomes" id="UP000812966"/>
    </source>
</evidence>
<protein>
    <submittedName>
        <fullName evidence="1">Uncharacterized protein</fullName>
    </submittedName>
</protein>
<accession>A0A8K0JET2</accession>
<keyword evidence="2" id="KW-1185">Reference proteome</keyword>
<dbReference type="EMBL" id="JABELV010000217">
    <property type="protein sequence ID" value="KAG7527952.1"/>
    <property type="molecule type" value="Genomic_DNA"/>
</dbReference>
<reference evidence="1" key="1">
    <citation type="submission" date="2020-04" db="EMBL/GenBank/DDBJ databases">
        <title>Analysis of mating type loci in Filobasidium floriforme.</title>
        <authorList>
            <person name="Nowrousian M."/>
        </authorList>
    </citation>
    <scope>NUCLEOTIDE SEQUENCE</scope>
    <source>
        <strain evidence="1">CBS 6242</strain>
    </source>
</reference>
<dbReference type="AlphaFoldDB" id="A0A8K0JET2"/>
<gene>
    <name evidence="1" type="ORF">FFLO_06494</name>
</gene>
<proteinExistence type="predicted"/>